<dbReference type="EMBL" id="UFQS01000674">
    <property type="protein sequence ID" value="SSX06054.1"/>
    <property type="molecule type" value="Genomic_DNA"/>
</dbReference>
<feature type="compositionally biased region" description="Basic and acidic residues" evidence="13">
    <location>
        <begin position="509"/>
        <end position="527"/>
    </location>
</feature>
<dbReference type="AlphaFoldDB" id="A0A336KME2"/>
<gene>
    <name evidence="15" type="primary">CSON013403</name>
</gene>
<dbReference type="SUPFAM" id="SSF57667">
    <property type="entry name" value="beta-beta-alpha zinc fingers"/>
    <property type="match status" value="1"/>
</dbReference>
<feature type="region of interest" description="Disordered" evidence="13">
    <location>
        <begin position="620"/>
        <end position="655"/>
    </location>
</feature>
<feature type="region of interest" description="Disordered" evidence="13">
    <location>
        <begin position="497"/>
        <end position="584"/>
    </location>
</feature>
<dbReference type="VEuPathDB" id="VectorBase:CSON013403"/>
<dbReference type="Pfam" id="PF12874">
    <property type="entry name" value="zf-met"/>
    <property type="match status" value="1"/>
</dbReference>
<dbReference type="GO" id="GO:0008270">
    <property type="term" value="F:zinc ion binding"/>
    <property type="evidence" value="ECO:0007669"/>
    <property type="project" value="UniProtKB-KW"/>
</dbReference>
<evidence type="ECO:0000256" key="4">
    <source>
        <dbReference type="ARBA" id="ARBA00022448"/>
    </source>
</evidence>
<keyword evidence="9" id="KW-0811">Translocation</keyword>
<evidence type="ECO:0000256" key="11">
    <source>
        <dbReference type="ARBA" id="ARBA00023136"/>
    </source>
</evidence>
<evidence type="ECO:0000256" key="10">
    <source>
        <dbReference type="ARBA" id="ARBA00023128"/>
    </source>
</evidence>
<sequence>MEEYGREPCPFRIVDDCGGAFAMGCIGGGVFQAIKGFRNAPSGFGKRLLGAMTSVKVRAPIIGGNFAIWGGMFSTIDCTLVHFRKKEDPWNSIISGAATGGILAARSGVGMMAGSALVGGVLLALIEGVGILFTRISAEQFRNPAPPNDPSAVLDNPREGQSSRKRRMSGENEVAGSSKPPQDTTEPDCNAENILTSSTNYVAAARATSSERESPIATFQALKQSTGGDSNLLSAAISAVAAAAANIPLINNNSSNSNDSKISTINNNNNNVNPNKRLFECDVCKMSFSNGANMRRHKMRHTGVKPYECRVCQKRFFRKDHLSEHFTTHIKTLPFHCPICNRGFQRQIAMRAHFQNEHVGQHDLVKTCPLCNYRAGTMKSLRVHFYNRHGIDLDNPGSNASSSLLLALEQQQQQAAAANLPVNLIQAANIAASVAAFNENVAAVAAAESTRNQENHTPPMHYLTPHVEISMAENNEPLRLGSPNSSVSSGLDIQAIVRPKSNPTPPHHSSIDARDSREALHSRREMFDSSITPSISLIPIKQEPNTNDESEGSGSGGSIIQKVAGGRQSSSDRISPNPEQSNINSDVIATTSSQSSLTSLIKVSPLKSLLREDLKRRISARQVRSNYRSSNNNNNNNNKNNNSDSHLSNNVGPTNLSISAMSTGDSLLNLSGTTSGNNSSNGMITSTGESELVITGRKLNLKCLFCNIEFPDQTLYFLHKGCHSESNAWKCNICGEQLNNVYEFNSHLLSKSHQ</sequence>
<evidence type="ECO:0000256" key="1">
    <source>
        <dbReference type="ARBA" id="ARBA00002959"/>
    </source>
</evidence>
<dbReference type="GO" id="GO:0005744">
    <property type="term" value="C:TIM23 mitochondrial import inner membrane translocase complex"/>
    <property type="evidence" value="ECO:0007669"/>
    <property type="project" value="TreeGrafter"/>
</dbReference>
<evidence type="ECO:0000313" key="16">
    <source>
        <dbReference type="EMBL" id="SSX26410.1"/>
    </source>
</evidence>
<keyword evidence="7" id="KW-0653">Protein transport</keyword>
<proteinExistence type="inferred from homology"/>
<keyword evidence="12" id="KW-0863">Zinc-finger</keyword>
<keyword evidence="4" id="KW-0813">Transport</keyword>
<keyword evidence="6" id="KW-0999">Mitochondrion inner membrane</keyword>
<reference evidence="16" key="2">
    <citation type="submission" date="2018-07" db="EMBL/GenBank/DDBJ databases">
        <authorList>
            <person name="Quirk P.G."/>
            <person name="Krulwich T.A."/>
        </authorList>
    </citation>
    <scope>NUCLEOTIDE SEQUENCE</scope>
</reference>
<dbReference type="Gene3D" id="3.30.160.60">
    <property type="entry name" value="Classic Zinc Finger"/>
    <property type="match status" value="3"/>
</dbReference>
<reference evidence="15" key="1">
    <citation type="submission" date="2018-04" db="EMBL/GenBank/DDBJ databases">
        <authorList>
            <person name="Go L.Y."/>
            <person name="Mitchell J.A."/>
        </authorList>
    </citation>
    <scope>NUCLEOTIDE SEQUENCE</scope>
    <source>
        <tissue evidence="15">Whole organism</tissue>
    </source>
</reference>
<protein>
    <submittedName>
        <fullName evidence="15">CSON013403 protein</fullName>
    </submittedName>
</protein>
<evidence type="ECO:0000256" key="5">
    <source>
        <dbReference type="ARBA" id="ARBA00022692"/>
    </source>
</evidence>
<feature type="domain" description="C2H2-type" evidence="14">
    <location>
        <begin position="307"/>
        <end position="334"/>
    </location>
</feature>
<comment type="similarity">
    <text evidence="3">Belongs to the Tim17/Tim22/Tim23 family.</text>
</comment>
<dbReference type="InterPro" id="IPR013087">
    <property type="entry name" value="Znf_C2H2_type"/>
</dbReference>
<evidence type="ECO:0000259" key="14">
    <source>
        <dbReference type="PROSITE" id="PS50157"/>
    </source>
</evidence>
<evidence type="ECO:0000256" key="12">
    <source>
        <dbReference type="PROSITE-ProRule" id="PRU00042"/>
    </source>
</evidence>
<dbReference type="PANTHER" id="PTHR10485">
    <property type="entry name" value="MITOCHONDRIAL IMPORT INNER MEMBRANE TRANSLOCASE SUBUNIT TIM-17"/>
    <property type="match status" value="1"/>
</dbReference>
<evidence type="ECO:0000256" key="3">
    <source>
        <dbReference type="ARBA" id="ARBA00008444"/>
    </source>
</evidence>
<keyword evidence="11" id="KW-0472">Membrane</keyword>
<feature type="domain" description="C2H2-type" evidence="14">
    <location>
        <begin position="279"/>
        <end position="306"/>
    </location>
</feature>
<feature type="compositionally biased region" description="Low complexity" evidence="13">
    <location>
        <begin position="529"/>
        <end position="540"/>
    </location>
</feature>
<comment type="function">
    <text evidence="1">Essential component of the TIM23 complex, a complex that mediates the translocation of transit peptide-containing proteins across the mitochondrial inner membrane.</text>
</comment>
<organism evidence="15">
    <name type="scientific">Culicoides sonorensis</name>
    <name type="common">Biting midge</name>
    <dbReference type="NCBI Taxonomy" id="179676"/>
    <lineage>
        <taxon>Eukaryota</taxon>
        <taxon>Metazoa</taxon>
        <taxon>Ecdysozoa</taxon>
        <taxon>Arthropoda</taxon>
        <taxon>Hexapoda</taxon>
        <taxon>Insecta</taxon>
        <taxon>Pterygota</taxon>
        <taxon>Neoptera</taxon>
        <taxon>Endopterygota</taxon>
        <taxon>Diptera</taxon>
        <taxon>Nematocera</taxon>
        <taxon>Chironomoidea</taxon>
        <taxon>Ceratopogonidae</taxon>
        <taxon>Ceratopogoninae</taxon>
        <taxon>Culicoides</taxon>
        <taxon>Monoculicoides</taxon>
    </lineage>
</organism>
<evidence type="ECO:0000256" key="13">
    <source>
        <dbReference type="SAM" id="MobiDB-lite"/>
    </source>
</evidence>
<dbReference type="FunFam" id="3.30.160.60:FF:000821">
    <property type="entry name" value="Zinc finger protein 524"/>
    <property type="match status" value="1"/>
</dbReference>
<evidence type="ECO:0000313" key="15">
    <source>
        <dbReference type="EMBL" id="SSX06054.1"/>
    </source>
</evidence>
<dbReference type="EMBL" id="UFQT01000674">
    <property type="protein sequence ID" value="SSX26410.1"/>
    <property type="molecule type" value="Genomic_DNA"/>
</dbReference>
<feature type="domain" description="C2H2-type" evidence="14">
    <location>
        <begin position="335"/>
        <end position="363"/>
    </location>
</feature>
<dbReference type="InterPro" id="IPR036236">
    <property type="entry name" value="Znf_C2H2_sf"/>
</dbReference>
<dbReference type="FunFam" id="3.30.160.60:FF:001669">
    <property type="entry name" value="Uncharacterized protein, isoform B"/>
    <property type="match status" value="1"/>
</dbReference>
<dbReference type="Pfam" id="PF02466">
    <property type="entry name" value="Tim17"/>
    <property type="match status" value="1"/>
</dbReference>
<evidence type="ECO:0000256" key="2">
    <source>
        <dbReference type="ARBA" id="ARBA00004448"/>
    </source>
</evidence>
<keyword evidence="8" id="KW-1133">Transmembrane helix</keyword>
<evidence type="ECO:0000256" key="9">
    <source>
        <dbReference type="ARBA" id="ARBA00023010"/>
    </source>
</evidence>
<keyword evidence="10" id="KW-0496">Mitochondrion</keyword>
<keyword evidence="12" id="KW-0862">Zinc</keyword>
<dbReference type="PANTHER" id="PTHR10485:SF0">
    <property type="entry name" value="AT05822P-RELATED"/>
    <property type="match status" value="1"/>
</dbReference>
<keyword evidence="12" id="KW-0479">Metal-binding</keyword>
<dbReference type="SMART" id="SM00355">
    <property type="entry name" value="ZnF_C2H2"/>
    <property type="match status" value="6"/>
</dbReference>
<dbReference type="Pfam" id="PF00096">
    <property type="entry name" value="zf-C2H2"/>
    <property type="match status" value="1"/>
</dbReference>
<dbReference type="PROSITE" id="PS50157">
    <property type="entry name" value="ZINC_FINGER_C2H2_2"/>
    <property type="match status" value="3"/>
</dbReference>
<feature type="compositionally biased region" description="Polar residues" evidence="13">
    <location>
        <begin position="567"/>
        <end position="584"/>
    </location>
</feature>
<comment type="subcellular location">
    <subcellularLocation>
        <location evidence="2">Mitochondrion inner membrane</location>
        <topology evidence="2">Multi-pass membrane protein</topology>
    </subcellularLocation>
</comment>
<dbReference type="PROSITE" id="PS00028">
    <property type="entry name" value="ZINC_FINGER_C2H2_1"/>
    <property type="match status" value="5"/>
</dbReference>
<dbReference type="OMA" id="NTRMMPS"/>
<keyword evidence="5" id="KW-0812">Transmembrane</keyword>
<feature type="compositionally biased region" description="Low complexity" evidence="13">
    <location>
        <begin position="625"/>
        <end position="650"/>
    </location>
</feature>
<evidence type="ECO:0000256" key="6">
    <source>
        <dbReference type="ARBA" id="ARBA00022792"/>
    </source>
</evidence>
<name>A0A336KME2_CULSO</name>
<accession>A0A336KME2</accession>
<feature type="region of interest" description="Disordered" evidence="13">
    <location>
        <begin position="141"/>
        <end position="191"/>
    </location>
</feature>
<evidence type="ECO:0000256" key="8">
    <source>
        <dbReference type="ARBA" id="ARBA00022989"/>
    </source>
</evidence>
<dbReference type="GO" id="GO:0030150">
    <property type="term" value="P:protein import into mitochondrial matrix"/>
    <property type="evidence" value="ECO:0007669"/>
    <property type="project" value="TreeGrafter"/>
</dbReference>
<evidence type="ECO:0000256" key="7">
    <source>
        <dbReference type="ARBA" id="ARBA00022927"/>
    </source>
</evidence>
<dbReference type="GO" id="GO:0008320">
    <property type="term" value="F:protein transmembrane transporter activity"/>
    <property type="evidence" value="ECO:0007669"/>
    <property type="project" value="TreeGrafter"/>
</dbReference>